<organism evidence="2 3">
    <name type="scientific">Stygiolobus azoricus</name>
    <dbReference type="NCBI Taxonomy" id="41675"/>
    <lineage>
        <taxon>Archaea</taxon>
        <taxon>Thermoproteota</taxon>
        <taxon>Thermoprotei</taxon>
        <taxon>Sulfolobales</taxon>
        <taxon>Sulfolobaceae</taxon>
        <taxon>Stygiolobus</taxon>
    </lineage>
</organism>
<protein>
    <submittedName>
        <fullName evidence="2">YHS domain-containing protein</fullName>
    </submittedName>
</protein>
<dbReference type="OrthoDB" id="37898at2157"/>
<dbReference type="AlphaFoldDB" id="A0A650CMJ5"/>
<dbReference type="InterPro" id="IPR007029">
    <property type="entry name" value="YHS_dom"/>
</dbReference>
<dbReference type="Pfam" id="PF04945">
    <property type="entry name" value="YHS"/>
    <property type="match status" value="1"/>
</dbReference>
<evidence type="ECO:0000259" key="1">
    <source>
        <dbReference type="SMART" id="SM00746"/>
    </source>
</evidence>
<dbReference type="EMBL" id="CP045483">
    <property type="protein sequence ID" value="QGR19066.1"/>
    <property type="molecule type" value="Genomic_DNA"/>
</dbReference>
<reference evidence="2 3" key="1">
    <citation type="submission" date="2019-10" db="EMBL/GenBank/DDBJ databases">
        <title>Genome Sequences from Six Type Strain Members of the Archaeal Family Sulfolobaceae: Acidianus ambivalens, Acidianus infernus, Metallosphaera prunae, Stygiolobus azoricus, Sulfolobus metallicus, and Sulfurisphaera ohwakuensis.</title>
        <authorList>
            <person name="Counts J.A."/>
            <person name="Kelly R.M."/>
        </authorList>
    </citation>
    <scope>NUCLEOTIDE SEQUENCE [LARGE SCALE GENOMIC DNA]</scope>
    <source>
        <strain evidence="2 3">FC6</strain>
    </source>
</reference>
<dbReference type="InterPro" id="IPR009078">
    <property type="entry name" value="Ferritin-like_SF"/>
</dbReference>
<sequence length="54" mass="6148">MVHTCPVCGMEVDDTTPYKTMYKGTVYYFCSNGCKKAFEKDPEKYLKEGPQGMP</sequence>
<dbReference type="GO" id="GO:0016491">
    <property type="term" value="F:oxidoreductase activity"/>
    <property type="evidence" value="ECO:0007669"/>
    <property type="project" value="InterPro"/>
</dbReference>
<dbReference type="SMART" id="SM00746">
    <property type="entry name" value="TRASH"/>
    <property type="match status" value="1"/>
</dbReference>
<accession>A0A650CMJ5</accession>
<dbReference type="SUPFAM" id="SSF47240">
    <property type="entry name" value="Ferritin-like"/>
    <property type="match status" value="1"/>
</dbReference>
<dbReference type="Gene3D" id="1.10.620.20">
    <property type="entry name" value="Ribonucleotide Reductase, subunit A"/>
    <property type="match status" value="1"/>
</dbReference>
<evidence type="ECO:0000313" key="3">
    <source>
        <dbReference type="Proteomes" id="UP000423396"/>
    </source>
</evidence>
<dbReference type="KEGG" id="sazo:D1868_03120"/>
<dbReference type="GeneID" id="42798030"/>
<evidence type="ECO:0000313" key="2">
    <source>
        <dbReference type="EMBL" id="QGR19066.1"/>
    </source>
</evidence>
<proteinExistence type="predicted"/>
<name>A0A650CMJ5_9CREN</name>
<feature type="domain" description="TRASH" evidence="1">
    <location>
        <begin position="5"/>
        <end position="42"/>
    </location>
</feature>
<gene>
    <name evidence="2" type="ORF">D1868_03120</name>
</gene>
<dbReference type="Proteomes" id="UP000423396">
    <property type="component" value="Chromosome"/>
</dbReference>
<dbReference type="InterPro" id="IPR012348">
    <property type="entry name" value="RNR-like"/>
</dbReference>
<dbReference type="RefSeq" id="WP_156005450.1">
    <property type="nucleotide sequence ID" value="NZ_CP045483.1"/>
</dbReference>
<dbReference type="InterPro" id="IPR011017">
    <property type="entry name" value="TRASH_dom"/>
</dbReference>
<keyword evidence="3" id="KW-1185">Reference proteome</keyword>